<dbReference type="Proteomes" id="UP000256253">
    <property type="component" value="Unassembled WGS sequence"/>
</dbReference>
<name>A0A3D9UQD7_9MICO</name>
<sequence length="175" mass="19416">MRRFPMPEPVRRWGVRLLRAVVLAAALWWIAGLVGMHTRLAVDVALALVATALLGLAADTGPAWAMSMPTDPPADARSRTVQDPRRSLLRRIVDDTTRGRHGEPVRTSAATLQRTLRAVAAHRTGQHLGIVLDPEDRTVLARHLDPDLSEYLCATTPPPIDQHRLDDLIRRIETL</sequence>
<reference evidence="2 3" key="1">
    <citation type="submission" date="2018-08" db="EMBL/GenBank/DDBJ databases">
        <title>Sequencing the genomes of 1000 actinobacteria strains.</title>
        <authorList>
            <person name="Klenk H.-P."/>
        </authorList>
    </citation>
    <scope>NUCLEOTIDE SEQUENCE [LARGE SCALE GENOMIC DNA]</scope>
    <source>
        <strain evidence="2 3">DSM 22967</strain>
    </source>
</reference>
<feature type="transmembrane region" description="Helical" evidence="1">
    <location>
        <begin position="16"/>
        <end position="34"/>
    </location>
</feature>
<dbReference type="EMBL" id="QTUA01000001">
    <property type="protein sequence ID" value="REF31678.1"/>
    <property type="molecule type" value="Genomic_DNA"/>
</dbReference>
<gene>
    <name evidence="2" type="ORF">DFJ65_2751</name>
</gene>
<accession>A0A3D9UQD7</accession>
<feature type="transmembrane region" description="Helical" evidence="1">
    <location>
        <begin position="40"/>
        <end position="58"/>
    </location>
</feature>
<comment type="caution">
    <text evidence="2">The sequence shown here is derived from an EMBL/GenBank/DDBJ whole genome shotgun (WGS) entry which is preliminary data.</text>
</comment>
<proteinExistence type="predicted"/>
<keyword evidence="3" id="KW-1185">Reference proteome</keyword>
<organism evidence="2 3">
    <name type="scientific">Calidifontibacter indicus</name>
    <dbReference type="NCBI Taxonomy" id="419650"/>
    <lineage>
        <taxon>Bacteria</taxon>
        <taxon>Bacillati</taxon>
        <taxon>Actinomycetota</taxon>
        <taxon>Actinomycetes</taxon>
        <taxon>Micrococcales</taxon>
        <taxon>Dermacoccaceae</taxon>
        <taxon>Calidifontibacter</taxon>
    </lineage>
</organism>
<keyword evidence="1" id="KW-0472">Membrane</keyword>
<keyword evidence="1" id="KW-1133">Transmembrane helix</keyword>
<keyword evidence="1" id="KW-0812">Transmembrane</keyword>
<dbReference type="AlphaFoldDB" id="A0A3D9UQD7"/>
<evidence type="ECO:0000313" key="3">
    <source>
        <dbReference type="Proteomes" id="UP000256253"/>
    </source>
</evidence>
<evidence type="ECO:0000313" key="2">
    <source>
        <dbReference type="EMBL" id="REF31678.1"/>
    </source>
</evidence>
<evidence type="ECO:0000256" key="1">
    <source>
        <dbReference type="SAM" id="Phobius"/>
    </source>
</evidence>
<protein>
    <submittedName>
        <fullName evidence="2">Uncharacterized protein</fullName>
    </submittedName>
</protein>